<dbReference type="EMBL" id="JZEE01000701">
    <property type="protein sequence ID" value="KJK60856.1"/>
    <property type="molecule type" value="Genomic_DNA"/>
</dbReference>
<comment type="caution">
    <text evidence="12">The sequence shown here is derived from an EMBL/GenBank/DDBJ whole genome shotgun (WGS) entry which is preliminary data.</text>
</comment>
<dbReference type="OrthoDB" id="95118at2759"/>
<keyword evidence="10" id="KW-0119">Carbohydrate metabolism</keyword>
<evidence type="ECO:0000256" key="8">
    <source>
        <dbReference type="ARBA" id="ARBA00041304"/>
    </source>
</evidence>
<sequence>MKTSPAVLALFAAAASAAWTPTHQHKAAKRADSCGQYDTINVGNFKLYNNMWGKDQGTGSQCVGLDSSVNDSSSGVAWHATWSWSGGDGQVKSYPNVEARPASKKVSDLTNIQSTWKWSYTGDNLVGDVAYDIFTSSTAGGNAEYEIMIWTAALGGAGPISTTGSPIDTPTIGGKSWKLYQGTNAATTVFSFVAPSEIQDYSGNLAEFFTYLTEKQSFPSSQYYLSIGAGTEPFTGQNAVFTTSSYTITF</sequence>
<evidence type="ECO:0000256" key="9">
    <source>
        <dbReference type="ARBA" id="ARBA00043018"/>
    </source>
</evidence>
<evidence type="ECO:0000256" key="7">
    <source>
        <dbReference type="ARBA" id="ARBA00038882"/>
    </source>
</evidence>
<evidence type="ECO:0000256" key="2">
    <source>
        <dbReference type="ARBA" id="ARBA00022729"/>
    </source>
</evidence>
<reference evidence="12 13" key="1">
    <citation type="submission" date="2015-02" db="EMBL/GenBank/DDBJ databases">
        <title>Draft genome sequence of Aspergillus parasiticus SU-1.</title>
        <authorList>
            <person name="Yu J."/>
            <person name="Fedorova N."/>
            <person name="Yin Y."/>
            <person name="Losada L."/>
            <person name="Zafar N."/>
            <person name="Taujale R."/>
            <person name="Ehrlich K.C."/>
            <person name="Bhatnagar D."/>
            <person name="Cleveland T.E."/>
            <person name="Bennett J.W."/>
            <person name="Nierman W.C."/>
        </authorList>
    </citation>
    <scope>NUCLEOTIDE SEQUENCE [LARGE SCALE GENOMIC DNA]</scope>
    <source>
        <strain evidence="13">ATCC 56775 / NRRL 5862 / SRRC 143 / SU-1</strain>
    </source>
</reference>
<keyword evidence="3 10" id="KW-0378">Hydrolase</keyword>
<dbReference type="InterPro" id="IPR002594">
    <property type="entry name" value="GH12"/>
</dbReference>
<comment type="catalytic activity">
    <reaction evidence="5">
        <text>xyloglucan + H2O = xyloglucan oligosaccharides.</text>
        <dbReference type="EC" id="3.2.1.151"/>
    </reaction>
</comment>
<dbReference type="EC" id="3.2.1.151" evidence="7"/>
<dbReference type="InterPro" id="IPR013319">
    <property type="entry name" value="GH11/12"/>
</dbReference>
<keyword evidence="4 10" id="KW-0326">Glycosidase</keyword>
<dbReference type="GO" id="GO:0033946">
    <property type="term" value="F:xyloglucan-specific endo-beta-1,4-glucanase activity"/>
    <property type="evidence" value="ECO:0007669"/>
    <property type="project" value="UniProtKB-EC"/>
</dbReference>
<organism evidence="12 13">
    <name type="scientific">Aspergillus parasiticus (strain ATCC 56775 / NRRL 5862 / SRRC 143 / SU-1)</name>
    <dbReference type="NCBI Taxonomy" id="1403190"/>
    <lineage>
        <taxon>Eukaryota</taxon>
        <taxon>Fungi</taxon>
        <taxon>Dikarya</taxon>
        <taxon>Ascomycota</taxon>
        <taxon>Pezizomycotina</taxon>
        <taxon>Eurotiomycetes</taxon>
        <taxon>Eurotiomycetidae</taxon>
        <taxon>Eurotiales</taxon>
        <taxon>Aspergillaceae</taxon>
        <taxon>Aspergillus</taxon>
        <taxon>Aspergillus subgen. Circumdati</taxon>
    </lineage>
</organism>
<evidence type="ECO:0000256" key="11">
    <source>
        <dbReference type="SAM" id="SignalP"/>
    </source>
</evidence>
<evidence type="ECO:0000256" key="5">
    <source>
        <dbReference type="ARBA" id="ARBA00037012"/>
    </source>
</evidence>
<protein>
    <recommendedName>
        <fullName evidence="7">xyloglucan-specific endo-beta-1,4-glucanase</fullName>
        <ecNumber evidence="7">3.2.1.151</ecNumber>
    </recommendedName>
    <alternativeName>
        <fullName evidence="8">Xyloglucanase A</fullName>
    </alternativeName>
    <alternativeName>
        <fullName evidence="9">Xyloglucanendohydrolase A</fullName>
    </alternativeName>
</protein>
<proteinExistence type="inferred from homology"/>
<feature type="chain" id="PRO_5002442961" description="xyloglucan-specific endo-beta-1,4-glucanase" evidence="11">
    <location>
        <begin position="18"/>
        <end position="250"/>
    </location>
</feature>
<evidence type="ECO:0000313" key="13">
    <source>
        <dbReference type="Proteomes" id="UP000033540"/>
    </source>
</evidence>
<evidence type="ECO:0000256" key="10">
    <source>
        <dbReference type="RuleBase" id="RU361163"/>
    </source>
</evidence>
<dbReference type="Gene3D" id="2.60.120.180">
    <property type="match status" value="1"/>
</dbReference>
<dbReference type="Pfam" id="PF01670">
    <property type="entry name" value="Glyco_hydro_12"/>
    <property type="match status" value="1"/>
</dbReference>
<gene>
    <name evidence="12" type="ORF">P875_00042891</name>
</gene>
<dbReference type="AlphaFoldDB" id="A0A0F0I0Y5"/>
<keyword evidence="2 11" id="KW-0732">Signal</keyword>
<dbReference type="GO" id="GO:0000272">
    <property type="term" value="P:polysaccharide catabolic process"/>
    <property type="evidence" value="ECO:0007669"/>
    <property type="project" value="UniProtKB-KW"/>
</dbReference>
<comment type="function">
    <text evidence="6">Catalyzes endohydrolysis of 1,4-beta-D-glucosidic linkages in xyloglucan with retention of the beta-configuration of the glycosyl residues. Specific for xyloglucan and does not hydrolyze other cell wall components.</text>
</comment>
<evidence type="ECO:0000313" key="12">
    <source>
        <dbReference type="EMBL" id="KJK60856.1"/>
    </source>
</evidence>
<comment type="similarity">
    <text evidence="1 10">Belongs to the glycosyl hydrolase 12 (cellulase H) family.</text>
</comment>
<dbReference type="InterPro" id="IPR013320">
    <property type="entry name" value="ConA-like_dom_sf"/>
</dbReference>
<evidence type="ECO:0000256" key="1">
    <source>
        <dbReference type="ARBA" id="ARBA00005519"/>
    </source>
</evidence>
<dbReference type="PANTHER" id="PTHR34002">
    <property type="entry name" value="BLR1656 PROTEIN"/>
    <property type="match status" value="1"/>
</dbReference>
<keyword evidence="10" id="KW-0624">Polysaccharide degradation</keyword>
<accession>A0A0F0I0Y5</accession>
<feature type="signal peptide" evidence="11">
    <location>
        <begin position="1"/>
        <end position="17"/>
    </location>
</feature>
<evidence type="ECO:0000256" key="6">
    <source>
        <dbReference type="ARBA" id="ARBA00037774"/>
    </source>
</evidence>
<evidence type="ECO:0000256" key="4">
    <source>
        <dbReference type="ARBA" id="ARBA00023295"/>
    </source>
</evidence>
<dbReference type="SUPFAM" id="SSF49899">
    <property type="entry name" value="Concanavalin A-like lectins/glucanases"/>
    <property type="match status" value="1"/>
</dbReference>
<evidence type="ECO:0000256" key="3">
    <source>
        <dbReference type="ARBA" id="ARBA00022801"/>
    </source>
</evidence>
<dbReference type="PANTHER" id="PTHR34002:SF9">
    <property type="entry name" value="XYLOGLUCAN-SPECIFIC ENDO-BETA-1,4-GLUCANASE A"/>
    <property type="match status" value="1"/>
</dbReference>
<name>A0A0F0I0Y5_ASPPU</name>
<dbReference type="GO" id="GO:0008810">
    <property type="term" value="F:cellulase activity"/>
    <property type="evidence" value="ECO:0007669"/>
    <property type="project" value="InterPro"/>
</dbReference>
<dbReference type="Proteomes" id="UP000033540">
    <property type="component" value="Unassembled WGS sequence"/>
</dbReference>
<dbReference type="STRING" id="1403190.A0A0F0I0Y5"/>